<dbReference type="GO" id="GO:0004534">
    <property type="term" value="F:5'-3' RNA exonuclease activity"/>
    <property type="evidence" value="ECO:0007669"/>
    <property type="project" value="UniProtKB-UniRule"/>
</dbReference>
<gene>
    <name evidence="8" type="primary">rnj</name>
    <name evidence="10" type="ORF">DPC56_01075</name>
</gene>
<keyword evidence="1 8" id="KW-0963">Cytoplasm</keyword>
<evidence type="ECO:0000256" key="5">
    <source>
        <dbReference type="ARBA" id="ARBA00022833"/>
    </source>
</evidence>
<dbReference type="Gene3D" id="3.40.50.10710">
    <property type="entry name" value="Metallo-hydrolase/oxidoreductase"/>
    <property type="match status" value="1"/>
</dbReference>
<feature type="binding site" evidence="8">
    <location>
        <position position="173"/>
    </location>
    <ligand>
        <name>Zn(2+)</name>
        <dbReference type="ChEBI" id="CHEBI:29105"/>
        <label>2</label>
        <note>catalytic</note>
    </ligand>
</feature>
<dbReference type="GO" id="GO:0005737">
    <property type="term" value="C:cytoplasm"/>
    <property type="evidence" value="ECO:0007669"/>
    <property type="project" value="UniProtKB-SubCell"/>
</dbReference>
<keyword evidence="2 8" id="KW-0540">Nuclease</keyword>
<dbReference type="HAMAP" id="MF_01492">
    <property type="entry name" value="RNase_J_arch"/>
    <property type="match status" value="1"/>
</dbReference>
<keyword evidence="4 8" id="KW-0378">Hydrolase</keyword>
<dbReference type="SUPFAM" id="SSF56281">
    <property type="entry name" value="Metallo-hydrolase/oxidoreductase"/>
    <property type="match status" value="1"/>
</dbReference>
<dbReference type="AlphaFoldDB" id="A0A328PDD1"/>
<dbReference type="OrthoDB" id="63419at2157"/>
<feature type="binding site" evidence="8">
    <location>
        <position position="81"/>
    </location>
    <ligand>
        <name>Zn(2+)</name>
        <dbReference type="ChEBI" id="CHEBI:29105"/>
        <label>1</label>
        <note>catalytic</note>
    </ligand>
</feature>
<dbReference type="RefSeq" id="WP_112093210.1">
    <property type="nucleotide sequence ID" value="NZ_QLOE01000001.1"/>
</dbReference>
<dbReference type="InterPro" id="IPR004613">
    <property type="entry name" value="RNase_J"/>
</dbReference>
<accession>A0A328PDD1</accession>
<dbReference type="GO" id="GO:0008270">
    <property type="term" value="F:zinc ion binding"/>
    <property type="evidence" value="ECO:0007669"/>
    <property type="project" value="UniProtKB-UniRule"/>
</dbReference>
<dbReference type="PANTHER" id="PTHR43694">
    <property type="entry name" value="RIBONUCLEASE J"/>
    <property type="match status" value="1"/>
</dbReference>
<dbReference type="InterPro" id="IPR011108">
    <property type="entry name" value="RMMBL"/>
</dbReference>
<dbReference type="InterPro" id="IPR055132">
    <property type="entry name" value="RNase_J_b_CASP"/>
</dbReference>
<proteinExistence type="inferred from homology"/>
<reference evidence="10 11" key="1">
    <citation type="submission" date="2018-06" db="EMBL/GenBank/DDBJ databases">
        <title>Draft genome sequence of hyperthermophilic methanogen Methanothermobacter tenebrarum sp. MCM-B 1447.</title>
        <authorList>
            <person name="Pore S.D."/>
            <person name="Dagar S."/>
            <person name="Dhakephalkar P.K."/>
        </authorList>
    </citation>
    <scope>NUCLEOTIDE SEQUENCE [LARGE SCALE GENOMIC DNA]</scope>
    <source>
        <strain evidence="10 11">MCM B 1447</strain>
    </source>
</reference>
<dbReference type="Proteomes" id="UP000249782">
    <property type="component" value="Unassembled WGS sequence"/>
</dbReference>
<comment type="cofactor">
    <cofactor evidence="8">
        <name>Zn(2+)</name>
        <dbReference type="ChEBI" id="CHEBI:29105"/>
    </cofactor>
    <text evidence="8">Binds 2 Zn(2+) ions per subunit. It is not clear if Zn(2+) or Mg(2+) is physiologically important.</text>
</comment>
<dbReference type="CDD" id="cd07714">
    <property type="entry name" value="RNaseJ_MBL-fold"/>
    <property type="match status" value="1"/>
</dbReference>
<dbReference type="InterPro" id="IPR036866">
    <property type="entry name" value="RibonucZ/Hydroxyglut_hydro"/>
</dbReference>
<dbReference type="EC" id="3.1.-.-" evidence="8"/>
<feature type="binding site" evidence="8">
    <location>
        <position position="173"/>
    </location>
    <ligand>
        <name>Zn(2+)</name>
        <dbReference type="ChEBI" id="CHEBI:29105"/>
        <label>1</label>
        <note>catalytic</note>
    </ligand>
</feature>
<comment type="subunit">
    <text evidence="8">Homodimer.</text>
</comment>
<evidence type="ECO:0000256" key="7">
    <source>
        <dbReference type="ARBA" id="ARBA00022884"/>
    </source>
</evidence>
<feature type="binding site" evidence="8">
    <location>
        <position position="86"/>
    </location>
    <ligand>
        <name>Zn(2+)</name>
        <dbReference type="ChEBI" id="CHEBI:29105"/>
        <label>2</label>
        <note>catalytic</note>
    </ligand>
</feature>
<organism evidence="10 11">
    <name type="scientific">Methanothermobacter tenebrarum</name>
    <dbReference type="NCBI Taxonomy" id="680118"/>
    <lineage>
        <taxon>Archaea</taxon>
        <taxon>Methanobacteriati</taxon>
        <taxon>Methanobacteriota</taxon>
        <taxon>Methanomada group</taxon>
        <taxon>Methanobacteria</taxon>
        <taxon>Methanobacteriales</taxon>
        <taxon>Methanobacteriaceae</taxon>
        <taxon>Methanothermobacter</taxon>
    </lineage>
</organism>
<dbReference type="PANTHER" id="PTHR43694:SF1">
    <property type="entry name" value="RIBONUCLEASE J"/>
    <property type="match status" value="1"/>
</dbReference>
<keyword evidence="11" id="KW-1185">Reference proteome</keyword>
<keyword evidence="6 8" id="KW-0269">Exonuclease</keyword>
<keyword evidence="3 8" id="KW-0479">Metal-binding</keyword>
<dbReference type="Pfam" id="PF12706">
    <property type="entry name" value="Lactamase_B_2"/>
    <property type="match status" value="1"/>
</dbReference>
<dbReference type="InterPro" id="IPR042173">
    <property type="entry name" value="RNase_J_2"/>
</dbReference>
<feature type="domain" description="Metallo-beta-lactamase" evidence="9">
    <location>
        <begin position="15"/>
        <end position="226"/>
    </location>
</feature>
<feature type="binding site" evidence="8">
    <location>
        <begin position="384"/>
        <end position="388"/>
    </location>
    <ligand>
        <name>substrate</name>
    </ligand>
</feature>
<feature type="binding site" evidence="8">
    <location>
        <position position="151"/>
    </location>
    <ligand>
        <name>Zn(2+)</name>
        <dbReference type="ChEBI" id="CHEBI:29105"/>
        <label>1</label>
        <note>catalytic</note>
    </ligand>
</feature>
<feature type="binding site" evidence="8">
    <location>
        <position position="410"/>
    </location>
    <ligand>
        <name>Zn(2+)</name>
        <dbReference type="ChEBI" id="CHEBI:29105"/>
        <label>2</label>
        <note>catalytic</note>
    </ligand>
</feature>
<dbReference type="InterPro" id="IPR001279">
    <property type="entry name" value="Metallo-B-lactamas"/>
</dbReference>
<evidence type="ECO:0000256" key="3">
    <source>
        <dbReference type="ARBA" id="ARBA00022723"/>
    </source>
</evidence>
<dbReference type="Gene3D" id="3.60.15.10">
    <property type="entry name" value="Ribonuclease Z/Hydroxyacylglutathione hydrolase-like"/>
    <property type="match status" value="1"/>
</dbReference>
<dbReference type="InterPro" id="IPR030879">
    <property type="entry name" value="RNase_J_arc"/>
</dbReference>
<comment type="subcellular location">
    <subcellularLocation>
        <location evidence="8">Cytoplasm</location>
    </subcellularLocation>
</comment>
<evidence type="ECO:0000256" key="8">
    <source>
        <dbReference type="HAMAP-Rule" id="MF_01492"/>
    </source>
</evidence>
<evidence type="ECO:0000256" key="6">
    <source>
        <dbReference type="ARBA" id="ARBA00022839"/>
    </source>
</evidence>
<comment type="similarity">
    <text evidence="8">Belongs to the metallo-beta-lactamase superfamily. RNA-metabolizing metallo-beta-lactamase-like family. Archaeal RNase J subfamily.</text>
</comment>
<keyword evidence="5 8" id="KW-0862">Zinc</keyword>
<protein>
    <recommendedName>
        <fullName evidence="8">Ribonuclease J</fullName>
        <shortName evidence="8">RNase J</shortName>
        <ecNumber evidence="8">3.1.-.-</ecNumber>
    </recommendedName>
</protein>
<keyword evidence="7 8" id="KW-0694">RNA-binding</keyword>
<comment type="caution">
    <text evidence="10">The sequence shown here is derived from an EMBL/GenBank/DDBJ whole genome shotgun (WGS) entry which is preliminary data.</text>
</comment>
<dbReference type="GO" id="GO:0006401">
    <property type="term" value="P:RNA catabolic process"/>
    <property type="evidence" value="ECO:0007669"/>
    <property type="project" value="UniProtKB-UniRule"/>
</dbReference>
<evidence type="ECO:0000259" key="9">
    <source>
        <dbReference type="SMART" id="SM00849"/>
    </source>
</evidence>
<feature type="binding site" evidence="8">
    <location>
        <position position="85"/>
    </location>
    <ligand>
        <name>Zn(2+)</name>
        <dbReference type="ChEBI" id="CHEBI:29105"/>
        <label>2</label>
        <note>catalytic</note>
    </ligand>
</feature>
<dbReference type="Pfam" id="PF07521">
    <property type="entry name" value="RMMBL"/>
    <property type="match status" value="1"/>
</dbReference>
<evidence type="ECO:0000256" key="2">
    <source>
        <dbReference type="ARBA" id="ARBA00022722"/>
    </source>
</evidence>
<dbReference type="GO" id="GO:0003723">
    <property type="term" value="F:RNA binding"/>
    <property type="evidence" value="ECO:0007669"/>
    <property type="project" value="UniProtKB-KW"/>
</dbReference>
<evidence type="ECO:0000256" key="1">
    <source>
        <dbReference type="ARBA" id="ARBA00022490"/>
    </source>
</evidence>
<comment type="function">
    <text evidence="8">An RNase that has 5'-3' exonuclease activity. May be involved in RNA degradation.</text>
</comment>
<name>A0A328PDD1_9EURY</name>
<evidence type="ECO:0000256" key="4">
    <source>
        <dbReference type="ARBA" id="ARBA00022801"/>
    </source>
</evidence>
<dbReference type="EMBL" id="QLOE01000001">
    <property type="protein sequence ID" value="RAO79900.1"/>
    <property type="molecule type" value="Genomic_DNA"/>
</dbReference>
<dbReference type="NCBIfam" id="TIGR00649">
    <property type="entry name" value="MG423"/>
    <property type="match status" value="1"/>
</dbReference>
<dbReference type="SMART" id="SM00849">
    <property type="entry name" value="Lactamase_B"/>
    <property type="match status" value="1"/>
</dbReference>
<evidence type="ECO:0000313" key="10">
    <source>
        <dbReference type="EMBL" id="RAO79900.1"/>
    </source>
</evidence>
<dbReference type="Pfam" id="PF22505">
    <property type="entry name" value="RNase_J_b_CASP"/>
    <property type="match status" value="1"/>
</dbReference>
<sequence>MTVEIIAIGGYEEVGKNMSAVKINDDVVIFDMGIHLDRVHVHEDTDIARMHSLDLIERGVIPDDTLMREVNGKVRAIVFTHGHLDHIGGVAKLAHRYNAPIIGTPYTIALIERIIKSERKFNVPNRLEVLNAGEKCQLSPEMTLEFINVTHSIPQSVIAALHTPEGIIVYGLDFKFDDHQIISPPPDYHRLKELGRKGVLALIVETTRVADSEEVKTPSEKVARILLEDIMKRPLEEKSAMIVTTFSSHIERIQAISDIAKKSNRQILLLGRSMERYCSLAESMGILKLPENASIFGSPKSVNRALARAEAKREDYLLVTTGHQGEPDALLPRIANGKTQFNVKQGDNIIISAPVIPNPMNIANRNLMEKRLTSNGARIYTNAHVSGHAGKEDHRDFLRMLNPVHVIPAHGDIYMLSAYAELAEEEGYRLGNDIHILRNGQAQVFNGGI</sequence>
<evidence type="ECO:0000313" key="11">
    <source>
        <dbReference type="Proteomes" id="UP000249782"/>
    </source>
</evidence>
<feature type="binding site" evidence="8">
    <location>
        <position position="83"/>
    </location>
    <ligand>
        <name>Zn(2+)</name>
        <dbReference type="ChEBI" id="CHEBI:29105"/>
        <label>1</label>
        <note>catalytic</note>
    </ligand>
</feature>